<proteinExistence type="predicted"/>
<dbReference type="InterPro" id="IPR023198">
    <property type="entry name" value="PGP-like_dom2"/>
</dbReference>
<evidence type="ECO:0000313" key="1">
    <source>
        <dbReference type="EMBL" id="KKS09638.1"/>
    </source>
</evidence>
<dbReference type="InterPro" id="IPR023214">
    <property type="entry name" value="HAD_sf"/>
</dbReference>
<dbReference type="PRINTS" id="PR00413">
    <property type="entry name" value="HADHALOGNASE"/>
</dbReference>
<dbReference type="Gene3D" id="3.40.50.1000">
    <property type="entry name" value="HAD superfamily/HAD-like"/>
    <property type="match status" value="1"/>
</dbReference>
<dbReference type="InterPro" id="IPR006439">
    <property type="entry name" value="HAD-SF_hydro_IA"/>
</dbReference>
<dbReference type="Proteomes" id="UP000033869">
    <property type="component" value="Unassembled WGS sequence"/>
</dbReference>
<dbReference type="PANTHER" id="PTHR43611">
    <property type="entry name" value="ALPHA-D-GLUCOSE 1-PHOSPHATE PHOSPHATASE"/>
    <property type="match status" value="1"/>
</dbReference>
<name>A0A0G0Z9E2_UNCC2</name>
<evidence type="ECO:0000313" key="2">
    <source>
        <dbReference type="Proteomes" id="UP000033869"/>
    </source>
</evidence>
<dbReference type="Pfam" id="PF00702">
    <property type="entry name" value="Hydrolase"/>
    <property type="match status" value="1"/>
</dbReference>
<dbReference type="NCBIfam" id="TIGR01509">
    <property type="entry name" value="HAD-SF-IA-v3"/>
    <property type="match status" value="1"/>
</dbReference>
<dbReference type="EMBL" id="LCBL01000001">
    <property type="protein sequence ID" value="KKS09638.1"/>
    <property type="molecule type" value="Genomic_DNA"/>
</dbReference>
<dbReference type="NCBIfam" id="TIGR01549">
    <property type="entry name" value="HAD-SF-IA-v1"/>
    <property type="match status" value="1"/>
</dbReference>
<protein>
    <submittedName>
        <fullName evidence="1">HAD hydrolase, family IA, variant 3</fullName>
    </submittedName>
</protein>
<dbReference type="AlphaFoldDB" id="A0A0G0Z9E2"/>
<dbReference type="Gene3D" id="1.10.150.240">
    <property type="entry name" value="Putative phosphatase, domain 2"/>
    <property type="match status" value="1"/>
</dbReference>
<dbReference type="GO" id="GO:0016787">
    <property type="term" value="F:hydrolase activity"/>
    <property type="evidence" value="ECO:0007669"/>
    <property type="project" value="UniProtKB-KW"/>
</dbReference>
<gene>
    <name evidence="1" type="ORF">UU65_C0001G0043</name>
</gene>
<reference evidence="1 2" key="1">
    <citation type="journal article" date="2015" name="Nature">
        <title>rRNA introns, odd ribosomes, and small enigmatic genomes across a large radiation of phyla.</title>
        <authorList>
            <person name="Brown C.T."/>
            <person name="Hug L.A."/>
            <person name="Thomas B.C."/>
            <person name="Sharon I."/>
            <person name="Castelle C.J."/>
            <person name="Singh A."/>
            <person name="Wilkins M.J."/>
            <person name="Williams K.H."/>
            <person name="Banfield J.F."/>
        </authorList>
    </citation>
    <scope>NUCLEOTIDE SEQUENCE [LARGE SCALE GENOMIC DNA]</scope>
</reference>
<organism evidence="1 2">
    <name type="scientific">candidate division CPR2 bacterium GW2011_GWC1_41_48</name>
    <dbReference type="NCBI Taxonomy" id="1618344"/>
    <lineage>
        <taxon>Bacteria</taxon>
        <taxon>Bacteria division CPR2</taxon>
    </lineage>
</organism>
<dbReference type="SUPFAM" id="SSF56784">
    <property type="entry name" value="HAD-like"/>
    <property type="match status" value="1"/>
</dbReference>
<comment type="caution">
    <text evidence="1">The sequence shown here is derived from an EMBL/GenBank/DDBJ whole genome shotgun (WGS) entry which is preliminary data.</text>
</comment>
<accession>A0A0G0Z9E2</accession>
<sequence>MIKTLMFDNCGVITTGDPECGYRNIAEFLGISEDKLIPVWENLGTDLDEGLITTEDFHIKALMALGVSKDVAELRKVHLRSYYVKEDVKDLVELLKHSYGVVLLTNFGDAFDECNQNWKLDKIFGDKIFVSAKLKMRKPNEDIYKYILEKLSLNANETVFIDDNIENIQTSRNIGMSGILFESLDQLKKDLRELL</sequence>
<dbReference type="PANTHER" id="PTHR43611:SF3">
    <property type="entry name" value="FLAVIN MONONUCLEOTIDE HYDROLASE 1, CHLOROPLATIC"/>
    <property type="match status" value="1"/>
</dbReference>
<dbReference type="CDD" id="cd02603">
    <property type="entry name" value="HAD_sEH-N_like"/>
    <property type="match status" value="1"/>
</dbReference>
<keyword evidence="1" id="KW-0378">Hydrolase</keyword>
<dbReference type="InterPro" id="IPR036412">
    <property type="entry name" value="HAD-like_sf"/>
</dbReference>